<dbReference type="SUPFAM" id="SSF101898">
    <property type="entry name" value="NHL repeat"/>
    <property type="match status" value="1"/>
</dbReference>
<dbReference type="PANTHER" id="PTHR10009:SF18">
    <property type="entry name" value="PROTEIN YELLOW-LIKE PROTEIN"/>
    <property type="match status" value="1"/>
</dbReference>
<protein>
    <submittedName>
        <fullName evidence="5">Uncharacterized protein</fullName>
    </submittedName>
</protein>
<organism evidence="5 6">
    <name type="scientific">Cloeon dipterum</name>
    <dbReference type="NCBI Taxonomy" id="197152"/>
    <lineage>
        <taxon>Eukaryota</taxon>
        <taxon>Metazoa</taxon>
        <taxon>Ecdysozoa</taxon>
        <taxon>Arthropoda</taxon>
        <taxon>Hexapoda</taxon>
        <taxon>Insecta</taxon>
        <taxon>Pterygota</taxon>
        <taxon>Palaeoptera</taxon>
        <taxon>Ephemeroptera</taxon>
        <taxon>Pisciforma</taxon>
        <taxon>Baetidae</taxon>
        <taxon>Cloeon</taxon>
    </lineage>
</organism>
<dbReference type="InterPro" id="IPR011042">
    <property type="entry name" value="6-blade_b-propeller_TolB-like"/>
</dbReference>
<comment type="subcellular location">
    <subcellularLocation>
        <location evidence="1">Secreted</location>
    </subcellularLocation>
</comment>
<evidence type="ECO:0000256" key="4">
    <source>
        <dbReference type="SAM" id="Phobius"/>
    </source>
</evidence>
<sequence length="259" mass="29434">MAVFGTRIFLSLHKDESIPATLVSLPTSSASSSSPKLTPFPSWGMQEYGNCDKIEQAAGLEVDAVGRLWVLDDGSCYCNNSKLWIFDLSNNDKIQLIHYFPFRYNLHDLVLDETPNGYFAYITRWGDQDIVVFSLERNESWIVKTPGMKIFSIALSPKEEPRQLYLTTRPSYRLLKAAVGAKPYTNEPSKSGQTDNSVLIGLLTFFLVLSCTFNLWLYMRMRKLQNCNEQRNTGVVEMEMHPVPNSFSPKMHGGRGNRK</sequence>
<evidence type="ECO:0000256" key="3">
    <source>
        <dbReference type="ARBA" id="ARBA00022525"/>
    </source>
</evidence>
<keyword evidence="4" id="KW-0472">Membrane</keyword>
<keyword evidence="3" id="KW-0964">Secreted</keyword>
<feature type="transmembrane region" description="Helical" evidence="4">
    <location>
        <begin position="198"/>
        <end position="218"/>
    </location>
</feature>
<dbReference type="GO" id="GO:0005576">
    <property type="term" value="C:extracellular region"/>
    <property type="evidence" value="ECO:0007669"/>
    <property type="project" value="UniProtKB-SubCell"/>
</dbReference>
<dbReference type="PANTHER" id="PTHR10009">
    <property type="entry name" value="PROTEIN YELLOW-RELATED"/>
    <property type="match status" value="1"/>
</dbReference>
<evidence type="ECO:0000313" key="6">
    <source>
        <dbReference type="Proteomes" id="UP000494165"/>
    </source>
</evidence>
<accession>A0A8S1DC10</accession>
<dbReference type="AlphaFoldDB" id="A0A8S1DC10"/>
<keyword evidence="4" id="KW-0812">Transmembrane</keyword>
<dbReference type="OrthoDB" id="9977471at2759"/>
<keyword evidence="4" id="KW-1133">Transmembrane helix</keyword>
<evidence type="ECO:0000256" key="1">
    <source>
        <dbReference type="ARBA" id="ARBA00004613"/>
    </source>
</evidence>
<dbReference type="InterPro" id="IPR017996">
    <property type="entry name" value="MRJP/yellow-related"/>
</dbReference>
<name>A0A8S1DC10_9INSE</name>
<dbReference type="Pfam" id="PF03022">
    <property type="entry name" value="MRJP"/>
    <property type="match status" value="1"/>
</dbReference>
<evidence type="ECO:0000256" key="2">
    <source>
        <dbReference type="ARBA" id="ARBA00009127"/>
    </source>
</evidence>
<gene>
    <name evidence="5" type="ORF">CLODIP_2_CD09123</name>
</gene>
<keyword evidence="6" id="KW-1185">Reference proteome</keyword>
<evidence type="ECO:0000313" key="5">
    <source>
        <dbReference type="EMBL" id="CAB3379998.1"/>
    </source>
</evidence>
<comment type="similarity">
    <text evidence="2">Belongs to the major royal jelly protein family.</text>
</comment>
<dbReference type="EMBL" id="CADEPI010000198">
    <property type="protein sequence ID" value="CAB3379998.1"/>
    <property type="molecule type" value="Genomic_DNA"/>
</dbReference>
<comment type="caution">
    <text evidence="5">The sequence shown here is derived from an EMBL/GenBank/DDBJ whole genome shotgun (WGS) entry which is preliminary data.</text>
</comment>
<dbReference type="Proteomes" id="UP000494165">
    <property type="component" value="Unassembled WGS sequence"/>
</dbReference>
<reference evidence="5 6" key="1">
    <citation type="submission" date="2020-04" db="EMBL/GenBank/DDBJ databases">
        <authorList>
            <person name="Alioto T."/>
            <person name="Alioto T."/>
            <person name="Gomez Garrido J."/>
        </authorList>
    </citation>
    <scope>NUCLEOTIDE SEQUENCE [LARGE SCALE GENOMIC DNA]</scope>
</reference>
<proteinExistence type="inferred from homology"/>
<dbReference type="Gene3D" id="2.120.10.30">
    <property type="entry name" value="TolB, C-terminal domain"/>
    <property type="match status" value="1"/>
</dbReference>